<keyword evidence="5 6" id="KW-0720">Serine protease</keyword>
<geneLocation type="chloroplast" evidence="9"/>
<evidence type="ECO:0000256" key="2">
    <source>
        <dbReference type="ARBA" id="ARBA00022640"/>
    </source>
</evidence>
<dbReference type="PANTHER" id="PTHR10381">
    <property type="entry name" value="ATP-DEPENDENT CLP PROTEASE PROTEOLYTIC SUBUNIT"/>
    <property type="match status" value="1"/>
</dbReference>
<dbReference type="InterPro" id="IPR029045">
    <property type="entry name" value="ClpP/crotonase-like_dom_sf"/>
</dbReference>
<keyword evidence="9" id="KW-0150">Chloroplast</keyword>
<dbReference type="Pfam" id="PF00574">
    <property type="entry name" value="CLP_protease"/>
    <property type="match status" value="1"/>
</dbReference>
<dbReference type="InterPro" id="IPR023562">
    <property type="entry name" value="ClpP/TepA"/>
</dbReference>
<evidence type="ECO:0000256" key="6">
    <source>
        <dbReference type="HAMAP-Rule" id="MF_00444"/>
    </source>
</evidence>
<dbReference type="GO" id="GO:0051117">
    <property type="term" value="F:ATPase binding"/>
    <property type="evidence" value="ECO:0007669"/>
    <property type="project" value="TreeGrafter"/>
</dbReference>
<dbReference type="GO" id="GO:0004176">
    <property type="term" value="F:ATP-dependent peptidase activity"/>
    <property type="evidence" value="ECO:0007669"/>
    <property type="project" value="InterPro"/>
</dbReference>
<dbReference type="CDD" id="cd07017">
    <property type="entry name" value="S14_ClpP_2"/>
    <property type="match status" value="1"/>
</dbReference>
<evidence type="ECO:0000256" key="7">
    <source>
        <dbReference type="PROSITE-ProRule" id="PRU10085"/>
    </source>
</evidence>
<dbReference type="SUPFAM" id="SSF52096">
    <property type="entry name" value="ClpP/crotonase"/>
    <property type="match status" value="1"/>
</dbReference>
<proteinExistence type="inferred from homology"/>
<dbReference type="GO" id="GO:0006515">
    <property type="term" value="P:protein quality control for misfolded or incompletely synthesized proteins"/>
    <property type="evidence" value="ECO:0007669"/>
    <property type="project" value="TreeGrafter"/>
</dbReference>
<dbReference type="GO" id="GO:0009570">
    <property type="term" value="C:chloroplast stroma"/>
    <property type="evidence" value="ECO:0007669"/>
    <property type="project" value="UniProtKB-SubCell"/>
</dbReference>
<accession>A0A1B0VF36</accession>
<keyword evidence="4 6" id="KW-0378">Hydrolase</keyword>
<comment type="subunit">
    <text evidence="6">Component of the chloroplastic Clp protease core complex.</text>
</comment>
<comment type="subcellular location">
    <subcellularLocation>
        <location evidence="6">Plastid</location>
        <location evidence="6">Chloroplast stroma</location>
    </subcellularLocation>
</comment>
<feature type="active site" evidence="7">
    <location>
        <position position="101"/>
    </location>
</feature>
<dbReference type="HAMAP" id="MF_00444">
    <property type="entry name" value="ClpP"/>
    <property type="match status" value="1"/>
</dbReference>
<feature type="active site" description="Nucleophile" evidence="6">
    <location>
        <position position="101"/>
    </location>
</feature>
<dbReference type="PROSITE" id="PS00381">
    <property type="entry name" value="CLP_PROTEASE_SER"/>
    <property type="match status" value="1"/>
</dbReference>
<comment type="catalytic activity">
    <reaction evidence="6 7">
        <text>Hydrolysis of proteins to small peptides in the presence of ATP and magnesium. alpha-casein is the usual test substrate. In the absence of ATP, only oligopeptides shorter than five residues are hydrolyzed (such as succinyl-Leu-Tyr-|-NHMec, and Leu-Tyr-Leu-|-Tyr-Trp, in which cleavage of the -Tyr-|-Leu- and -Tyr-|-Trp bonds also occurs).</text>
        <dbReference type="EC" id="3.4.21.92"/>
    </reaction>
</comment>
<evidence type="ECO:0000256" key="8">
    <source>
        <dbReference type="RuleBase" id="RU003567"/>
    </source>
</evidence>
<evidence type="ECO:0000256" key="4">
    <source>
        <dbReference type="ARBA" id="ARBA00022801"/>
    </source>
</evidence>
<gene>
    <name evidence="6 9" type="primary">clpP</name>
</gene>
<dbReference type="GO" id="GO:0009368">
    <property type="term" value="C:endopeptidase Clp complex"/>
    <property type="evidence" value="ECO:0007669"/>
    <property type="project" value="TreeGrafter"/>
</dbReference>
<organism evidence="9">
    <name type="scientific">Cytinus hypocistis</name>
    <dbReference type="NCBI Taxonomy" id="327100"/>
    <lineage>
        <taxon>Eukaryota</taxon>
        <taxon>Viridiplantae</taxon>
        <taxon>Streptophyta</taxon>
        <taxon>Embryophyta</taxon>
        <taxon>Tracheophyta</taxon>
        <taxon>Spermatophyta</taxon>
        <taxon>Magnoliopsida</taxon>
        <taxon>eudicotyledons</taxon>
        <taxon>Gunneridae</taxon>
        <taxon>Pentapetalae</taxon>
        <taxon>rosids</taxon>
        <taxon>malvids</taxon>
        <taxon>Malvales</taxon>
        <taxon>Cytinaceae</taxon>
        <taxon>Cytinus</taxon>
    </lineage>
</organism>
<comment type="similarity">
    <text evidence="1 6 8">Belongs to the peptidase S14 family.</text>
</comment>
<dbReference type="GO" id="GO:0004252">
    <property type="term" value="F:serine-type endopeptidase activity"/>
    <property type="evidence" value="ECO:0007669"/>
    <property type="project" value="UniProtKB-UniRule"/>
</dbReference>
<dbReference type="PANTHER" id="PTHR10381:SF15">
    <property type="entry name" value="CHLOROPLASTIC ATP-DEPENDENT CLP PROTEASE PROTEOLYTIC SUBUNIT 1"/>
    <property type="match status" value="1"/>
</dbReference>
<dbReference type="Gene3D" id="3.90.226.10">
    <property type="entry name" value="2-enoyl-CoA Hydratase, Chain A, domain 1"/>
    <property type="match status" value="1"/>
</dbReference>
<evidence type="ECO:0000256" key="5">
    <source>
        <dbReference type="ARBA" id="ARBA00022825"/>
    </source>
</evidence>
<dbReference type="PRINTS" id="PR00127">
    <property type="entry name" value="CLPPROTEASEP"/>
</dbReference>
<feature type="active site" evidence="6">
    <location>
        <position position="126"/>
    </location>
</feature>
<comment type="function">
    <text evidence="6">Cleaves peptides in various proteins in a process that requires ATP hydrolysis. Has a chymotrypsin-like activity. Plays a major role in the degradation of misfolded proteins.</text>
</comment>
<evidence type="ECO:0000256" key="3">
    <source>
        <dbReference type="ARBA" id="ARBA00022670"/>
    </source>
</evidence>
<sequence length="195" mass="22139">MPVGVPKVPKKKKKKEEVMWVDLYTRVHQERLIFLGQELTYKLGNQIMGLMIYLSIDDEHRDQFMFINSPGGLIVPGIGIFDTMQYIQPEVVTICMGLAASMGSFILLGGELTRRLALNHARIMIHQPISSFFEAPAVDFLLEAGELLKLREIVVGVYSRRTGKPKWLISEDMERDYFMSADEAKIYGIVDDVGI</sequence>
<evidence type="ECO:0000256" key="1">
    <source>
        <dbReference type="ARBA" id="ARBA00007039"/>
    </source>
</evidence>
<dbReference type="RefSeq" id="YP_009294806.1">
    <property type="nucleotide sequence ID" value="NC_031150.1"/>
</dbReference>
<keyword evidence="2 9" id="KW-0934">Plastid</keyword>
<dbReference type="AlphaFoldDB" id="A0A1B0VF36"/>
<protein>
    <recommendedName>
        <fullName evidence="6 8">ATP-dependent Clp protease proteolytic subunit</fullName>
        <ecNumber evidence="6">3.4.21.92</ecNumber>
    </recommendedName>
    <alternativeName>
        <fullName evidence="6">Endopeptidase Clp</fullName>
    </alternativeName>
</protein>
<reference evidence="9" key="1">
    <citation type="journal article" date="2016" name="Ann. Bot.">
        <title>Understanding the evolution of holoparasitic plants: the complete plastid genome of the holoparasite Cytinus hypocistis (Cytinaceae).</title>
        <authorList>
            <person name="Roquet C."/>
            <person name="Coissac E."/>
            <person name="Cruaud C."/>
            <person name="Boleda M."/>
            <person name="Boyer F."/>
            <person name="Alberti A."/>
            <person name="Gielly L."/>
            <person name="Taberlet P."/>
            <person name="Thuiller W."/>
            <person name="Van Es J."/>
            <person name="Lavergne S."/>
        </authorList>
    </citation>
    <scope>NUCLEOTIDE SEQUENCE</scope>
</reference>
<dbReference type="GeneID" id="29071007"/>
<name>A0A1B0VF36_9ROSI</name>
<keyword evidence="3 6" id="KW-0645">Protease</keyword>
<dbReference type="InterPro" id="IPR018215">
    <property type="entry name" value="ClpP_Ser_AS"/>
</dbReference>
<dbReference type="EMBL" id="KT335971">
    <property type="protein sequence ID" value="AMR36144.1"/>
    <property type="molecule type" value="Genomic_DNA"/>
</dbReference>
<dbReference type="EC" id="3.4.21.92" evidence="6"/>
<dbReference type="InterPro" id="IPR001907">
    <property type="entry name" value="ClpP"/>
</dbReference>
<evidence type="ECO:0000313" key="9">
    <source>
        <dbReference type="EMBL" id="AMR36144.1"/>
    </source>
</evidence>